<dbReference type="Proteomes" id="UP000268350">
    <property type="component" value="Unassembled WGS sequence"/>
</dbReference>
<dbReference type="GO" id="GO:0016020">
    <property type="term" value="C:membrane"/>
    <property type="evidence" value="ECO:0007669"/>
    <property type="project" value="UniProtKB-SubCell"/>
</dbReference>
<keyword evidence="4 5" id="KW-0472">Membrane</keyword>
<reference evidence="7" key="1">
    <citation type="submission" date="2018-01" db="EMBL/GenBank/DDBJ databases">
        <authorList>
            <person name="Alioto T."/>
            <person name="Alioto T."/>
        </authorList>
    </citation>
    <scope>NUCLEOTIDE SEQUENCE [LARGE SCALE GENOMIC DNA]</scope>
</reference>
<sequence>MPLVTIIYMVTNVAYFSVLSTDEILSSDAVAVTFGDKMLDYMSWVMPFAVACSTFGSLNGAIFASSRLFFVGARNGHLPAAISLINVNCLTPVPSLIFLGVLTLLLLFIKDTYVLINYVSYVEALFTLISVSGLLWLRYKQPKAERPIRVNLALPIIYLIVCLFLVISSCSQSPYEVGIGTIIILSGIPIYYLTIHHPVKWLADTSQSINLWCSKFFICMPNQEKFD</sequence>
<dbReference type="Pfam" id="PF13520">
    <property type="entry name" value="AA_permease_2"/>
    <property type="match status" value="1"/>
</dbReference>
<dbReference type="InterPro" id="IPR002293">
    <property type="entry name" value="AA/rel_permease1"/>
</dbReference>
<feature type="transmembrane region" description="Helical" evidence="5">
    <location>
        <begin position="115"/>
        <end position="137"/>
    </location>
</feature>
<organism evidence="6 7">
    <name type="scientific">Drosophila guanche</name>
    <name type="common">Fruit fly</name>
    <dbReference type="NCBI Taxonomy" id="7266"/>
    <lineage>
        <taxon>Eukaryota</taxon>
        <taxon>Metazoa</taxon>
        <taxon>Ecdysozoa</taxon>
        <taxon>Arthropoda</taxon>
        <taxon>Hexapoda</taxon>
        <taxon>Insecta</taxon>
        <taxon>Pterygota</taxon>
        <taxon>Neoptera</taxon>
        <taxon>Endopterygota</taxon>
        <taxon>Diptera</taxon>
        <taxon>Brachycera</taxon>
        <taxon>Muscomorpha</taxon>
        <taxon>Ephydroidea</taxon>
        <taxon>Drosophilidae</taxon>
        <taxon>Drosophila</taxon>
        <taxon>Sophophora</taxon>
    </lineage>
</organism>
<protein>
    <submittedName>
        <fullName evidence="6">Blast:Large neutral amino acids transporter small subunit 1</fullName>
    </submittedName>
</protein>
<dbReference type="PANTHER" id="PTHR11785:SF240">
    <property type="entry name" value="LD25378P"/>
    <property type="match status" value="1"/>
</dbReference>
<evidence type="ECO:0000256" key="4">
    <source>
        <dbReference type="ARBA" id="ARBA00023136"/>
    </source>
</evidence>
<dbReference type="GO" id="GO:0015179">
    <property type="term" value="F:L-amino acid transmembrane transporter activity"/>
    <property type="evidence" value="ECO:0007669"/>
    <property type="project" value="TreeGrafter"/>
</dbReference>
<dbReference type="AlphaFoldDB" id="A0A3B0JKZ0"/>
<dbReference type="OrthoDB" id="3257095at2759"/>
<feature type="transmembrane region" description="Helical" evidence="5">
    <location>
        <begin position="149"/>
        <end position="169"/>
    </location>
</feature>
<dbReference type="OMA" id="IMGMINT"/>
<evidence type="ECO:0000256" key="5">
    <source>
        <dbReference type="SAM" id="Phobius"/>
    </source>
</evidence>
<keyword evidence="3 5" id="KW-1133">Transmembrane helix</keyword>
<dbReference type="PANTHER" id="PTHR11785">
    <property type="entry name" value="AMINO ACID TRANSPORTER"/>
    <property type="match status" value="1"/>
</dbReference>
<feature type="transmembrane region" description="Helical" evidence="5">
    <location>
        <begin position="44"/>
        <end position="64"/>
    </location>
</feature>
<dbReference type="EMBL" id="OUUW01000002">
    <property type="protein sequence ID" value="SPP76030.1"/>
    <property type="molecule type" value="Genomic_DNA"/>
</dbReference>
<name>A0A3B0JKZ0_DROGU</name>
<evidence type="ECO:0000313" key="7">
    <source>
        <dbReference type="Proteomes" id="UP000268350"/>
    </source>
</evidence>
<evidence type="ECO:0000256" key="3">
    <source>
        <dbReference type="ARBA" id="ARBA00022989"/>
    </source>
</evidence>
<dbReference type="FunFam" id="1.20.1740.10:FF:000095">
    <property type="entry name" value="B(0,+)-type amino acid transporter 1-like"/>
    <property type="match status" value="1"/>
</dbReference>
<evidence type="ECO:0000313" key="6">
    <source>
        <dbReference type="EMBL" id="SPP76030.1"/>
    </source>
</evidence>
<proteinExistence type="predicted"/>
<feature type="transmembrane region" description="Helical" evidence="5">
    <location>
        <begin position="175"/>
        <end position="193"/>
    </location>
</feature>
<evidence type="ECO:0000256" key="1">
    <source>
        <dbReference type="ARBA" id="ARBA00004141"/>
    </source>
</evidence>
<gene>
    <name evidence="6" type="ORF">DGUA_6G006485</name>
</gene>
<feature type="transmembrane region" description="Helical" evidence="5">
    <location>
        <begin position="85"/>
        <end position="109"/>
    </location>
</feature>
<dbReference type="InterPro" id="IPR050598">
    <property type="entry name" value="AminoAcid_Transporter"/>
</dbReference>
<accession>A0A3B0JKZ0</accession>
<dbReference type="STRING" id="7266.A0A3B0JKZ0"/>
<keyword evidence="2 5" id="KW-0812">Transmembrane</keyword>
<dbReference type="Gene3D" id="1.20.1740.10">
    <property type="entry name" value="Amino acid/polyamine transporter I"/>
    <property type="match status" value="1"/>
</dbReference>
<evidence type="ECO:0000256" key="2">
    <source>
        <dbReference type="ARBA" id="ARBA00022692"/>
    </source>
</evidence>
<comment type="subcellular location">
    <subcellularLocation>
        <location evidence="1">Membrane</location>
        <topology evidence="1">Multi-pass membrane protein</topology>
    </subcellularLocation>
</comment>
<keyword evidence="7" id="KW-1185">Reference proteome</keyword>